<keyword evidence="5" id="KW-1185">Reference proteome</keyword>
<reference evidence="4 5" key="1">
    <citation type="submission" date="2024-09" db="EMBL/GenBank/DDBJ databases">
        <title>A chromosome-level genome assembly of Gray's grenadier anchovy, Coilia grayii.</title>
        <authorList>
            <person name="Fu Z."/>
        </authorList>
    </citation>
    <scope>NUCLEOTIDE SEQUENCE [LARGE SCALE GENOMIC DNA]</scope>
    <source>
        <strain evidence="4">G4</strain>
        <tissue evidence="4">Muscle</tissue>
    </source>
</reference>
<dbReference type="InterPro" id="IPR026523">
    <property type="entry name" value="PNMA"/>
</dbReference>
<keyword evidence="1" id="KW-0863">Zinc-finger</keyword>
<feature type="region of interest" description="Disordered" evidence="2">
    <location>
        <begin position="311"/>
        <end position="346"/>
    </location>
</feature>
<proteinExistence type="predicted"/>
<evidence type="ECO:0000313" key="4">
    <source>
        <dbReference type="EMBL" id="KAL2076347.1"/>
    </source>
</evidence>
<feature type="domain" description="CCHC-type" evidence="3">
    <location>
        <begin position="297"/>
        <end position="310"/>
    </location>
</feature>
<keyword evidence="1" id="KW-0862">Zinc</keyword>
<evidence type="ECO:0000313" key="5">
    <source>
        <dbReference type="Proteomes" id="UP001591681"/>
    </source>
</evidence>
<protein>
    <recommendedName>
        <fullName evidence="3">CCHC-type domain-containing protein</fullName>
    </recommendedName>
</protein>
<dbReference type="AlphaFoldDB" id="A0ABD1INH3"/>
<dbReference type="InterPro" id="IPR036875">
    <property type="entry name" value="Znf_CCHC_sf"/>
</dbReference>
<dbReference type="GO" id="GO:0008270">
    <property type="term" value="F:zinc ion binding"/>
    <property type="evidence" value="ECO:0007669"/>
    <property type="project" value="UniProtKB-KW"/>
</dbReference>
<sequence length="346" mass="39558">MAELQQLRDRVEELQAENERLLNARGDGAQSGQHGQTLYIPRERRCPKFSGRSVGGSLSIEEWVEEAESCIRSRHMSNHERAMFLYDHLEGEARNEIKYRPTATREDPAEIVKVLREVYGCAKSYVLWQQRFFDRKQKDNESLFEFSHALMELMEKIKMSKSNCITNPDLVLTDQFCENVNDSTLRRELKKLVRDNAEWTILDVRREATRWVEEGQTGRDRSHRTVAHNSEVQYTSQCEATLTQTSELAELKDLVLKQQAQIDMLVKHLSQPHTKPPASQRYGGGRYRRAPDGRPICIKCEQPGHIARYCQASRPLASQPTPPPSSGNTSTQPLPPAANTSSLPLN</sequence>
<keyword evidence="1" id="KW-0479">Metal-binding</keyword>
<dbReference type="InterPro" id="IPR048270">
    <property type="entry name" value="PNMA_C"/>
</dbReference>
<dbReference type="EMBL" id="JBHFQA010000499">
    <property type="protein sequence ID" value="KAL2076347.1"/>
    <property type="molecule type" value="Genomic_DNA"/>
</dbReference>
<feature type="region of interest" description="Disordered" evidence="2">
    <location>
        <begin position="269"/>
        <end position="288"/>
    </location>
</feature>
<dbReference type="Proteomes" id="UP001591681">
    <property type="component" value="Unassembled WGS sequence"/>
</dbReference>
<dbReference type="SUPFAM" id="SSF57756">
    <property type="entry name" value="Retrovirus zinc finger-like domains"/>
    <property type="match status" value="1"/>
</dbReference>
<comment type="caution">
    <text evidence="4">The sequence shown here is derived from an EMBL/GenBank/DDBJ whole genome shotgun (WGS) entry which is preliminary data.</text>
</comment>
<dbReference type="InterPro" id="IPR001878">
    <property type="entry name" value="Znf_CCHC"/>
</dbReference>
<gene>
    <name evidence="4" type="ORF">ACEWY4_028048</name>
</gene>
<name>A0ABD1INH3_9TELE</name>
<dbReference type="PROSITE" id="PS50158">
    <property type="entry name" value="ZF_CCHC"/>
    <property type="match status" value="1"/>
</dbReference>
<organism evidence="4 5">
    <name type="scientific">Coilia grayii</name>
    <name type="common">Gray's grenadier anchovy</name>
    <dbReference type="NCBI Taxonomy" id="363190"/>
    <lineage>
        <taxon>Eukaryota</taxon>
        <taxon>Metazoa</taxon>
        <taxon>Chordata</taxon>
        <taxon>Craniata</taxon>
        <taxon>Vertebrata</taxon>
        <taxon>Euteleostomi</taxon>
        <taxon>Actinopterygii</taxon>
        <taxon>Neopterygii</taxon>
        <taxon>Teleostei</taxon>
        <taxon>Clupei</taxon>
        <taxon>Clupeiformes</taxon>
        <taxon>Clupeoidei</taxon>
        <taxon>Engraulidae</taxon>
        <taxon>Coilinae</taxon>
        <taxon>Coilia</taxon>
    </lineage>
</organism>
<dbReference type="Pfam" id="PF14893">
    <property type="entry name" value="PNMA"/>
    <property type="match status" value="1"/>
</dbReference>
<accession>A0ABD1INH3</accession>
<evidence type="ECO:0000256" key="2">
    <source>
        <dbReference type="SAM" id="MobiDB-lite"/>
    </source>
</evidence>
<evidence type="ECO:0000259" key="3">
    <source>
        <dbReference type="PROSITE" id="PS50158"/>
    </source>
</evidence>
<dbReference type="PANTHER" id="PTHR23095:SF17">
    <property type="entry name" value="PARANEOPLASTIC ANTIGEN MA1"/>
    <property type="match status" value="1"/>
</dbReference>
<dbReference type="PANTHER" id="PTHR23095">
    <property type="entry name" value="PARANEOPLASTIC ANTIGEN"/>
    <property type="match status" value="1"/>
</dbReference>
<evidence type="ECO:0000256" key="1">
    <source>
        <dbReference type="PROSITE-ProRule" id="PRU00047"/>
    </source>
</evidence>